<evidence type="ECO:0000256" key="5">
    <source>
        <dbReference type="SAM" id="SignalP"/>
    </source>
</evidence>
<keyword evidence="9" id="KW-1185">Reference proteome</keyword>
<evidence type="ECO:0000256" key="3">
    <source>
        <dbReference type="ARBA" id="ARBA00023136"/>
    </source>
</evidence>
<evidence type="ECO:0000256" key="2">
    <source>
        <dbReference type="ARBA" id="ARBA00022729"/>
    </source>
</evidence>
<feature type="domain" description="Immunoglobulin V-set" evidence="6">
    <location>
        <begin position="25"/>
        <end position="114"/>
    </location>
</feature>
<feature type="signal peptide" evidence="5">
    <location>
        <begin position="1"/>
        <end position="20"/>
    </location>
</feature>
<evidence type="ECO:0000256" key="1">
    <source>
        <dbReference type="ARBA" id="ARBA00004370"/>
    </source>
</evidence>
<protein>
    <recommendedName>
        <fullName evidence="6">Immunoglobulin V-set domain-containing protein</fullName>
    </recommendedName>
</protein>
<dbReference type="InterPro" id="IPR015631">
    <property type="entry name" value="CD2/SLAM_rcpt"/>
</dbReference>
<dbReference type="Gene3D" id="2.60.40.10">
    <property type="entry name" value="Immunoglobulins"/>
    <property type="match status" value="1"/>
</dbReference>
<dbReference type="GO" id="GO:0016020">
    <property type="term" value="C:membrane"/>
    <property type="evidence" value="ECO:0007669"/>
    <property type="project" value="UniProtKB-SubCell"/>
</dbReference>
<reference evidence="7 9" key="2">
    <citation type="journal article" date="2024" name="G3 (Bethesda)">
        <title>The genome of the cryopelagic Antarctic bald notothen, Trematomus borchgrevinki.</title>
        <authorList>
            <person name="Rayamajhi N."/>
            <person name="Rivera-Colon A.G."/>
            <person name="Minhas B.F."/>
            <person name="Cheng C.C."/>
            <person name="Catchen J.M."/>
        </authorList>
    </citation>
    <scope>NUCLEOTIDE SEQUENCE [LARGE SCALE GENOMIC DNA]</scope>
    <source>
        <strain evidence="7">AGRC-2024</strain>
    </source>
</reference>
<dbReference type="InterPro" id="IPR013106">
    <property type="entry name" value="Ig_V-set"/>
</dbReference>
<comment type="subcellular location">
    <subcellularLocation>
        <location evidence="1">Membrane</location>
    </subcellularLocation>
</comment>
<proteinExistence type="predicted"/>
<dbReference type="Pfam" id="PF07686">
    <property type="entry name" value="V-set"/>
    <property type="match status" value="1"/>
</dbReference>
<evidence type="ECO:0000259" key="6">
    <source>
        <dbReference type="Pfam" id="PF07686"/>
    </source>
</evidence>
<evidence type="ECO:0000256" key="4">
    <source>
        <dbReference type="ARBA" id="ARBA00023180"/>
    </source>
</evidence>
<evidence type="ECO:0000313" key="7">
    <source>
        <dbReference type="EMBL" id="KAL3059707.1"/>
    </source>
</evidence>
<comment type="caution">
    <text evidence="7">The sequence shown here is derived from an EMBL/GenBank/DDBJ whole genome shotgun (WGS) entry which is preliminary data.</text>
</comment>
<dbReference type="EMBL" id="JBIYXZ010002073">
    <property type="protein sequence ID" value="KAL3059756.1"/>
    <property type="molecule type" value="Genomic_DNA"/>
</dbReference>
<evidence type="ECO:0000313" key="9">
    <source>
        <dbReference type="Proteomes" id="UP001619887"/>
    </source>
</evidence>
<keyword evidence="4" id="KW-0325">Glycoprotein</keyword>
<reference evidence="7 9" key="1">
    <citation type="journal article" date="2022" name="G3 (Bethesda)">
        <title>Evaluating Illumina-, Nanopore-, and PacBio-based genome assembly strategies with the bald notothen, Trematomus borchgrevinki.</title>
        <authorList>
            <person name="Rayamajhi N."/>
            <person name="Cheng C.C."/>
            <person name="Catchen J.M."/>
        </authorList>
    </citation>
    <scope>NUCLEOTIDE SEQUENCE [LARGE SCALE GENOMIC DNA]</scope>
    <source>
        <strain evidence="7">AGRC-2024</strain>
    </source>
</reference>
<dbReference type="InterPro" id="IPR013783">
    <property type="entry name" value="Ig-like_fold"/>
</dbReference>
<sequence>MEKAVIHFIILGVISGLTEGAGVLPDSLNAAVGGKVMFNTTLTPGTTFQSVTWTFGSFNVNNFPAPEYEDRITFFMSTGSLELRNLTLNDSGEYSVTIVPPGERPQTGTTILNIKGERTFQMLHLV</sequence>
<dbReference type="SUPFAM" id="SSF48726">
    <property type="entry name" value="Immunoglobulin"/>
    <property type="match status" value="1"/>
</dbReference>
<dbReference type="Proteomes" id="UP001619887">
    <property type="component" value="Unassembled WGS sequence"/>
</dbReference>
<gene>
    <name evidence="7" type="ORF">OYC64_014326</name>
    <name evidence="8" type="ORF">OYC64_014369</name>
</gene>
<dbReference type="PANTHER" id="PTHR12080:SF122">
    <property type="entry name" value="V-SET AND TRANSMEMBRANE DOMAIN-CONTAINING PROTEIN 5"/>
    <property type="match status" value="1"/>
</dbReference>
<evidence type="ECO:0000313" key="8">
    <source>
        <dbReference type="EMBL" id="KAL3059756.1"/>
    </source>
</evidence>
<keyword evidence="3" id="KW-0472">Membrane</keyword>
<dbReference type="PANTHER" id="PTHR12080">
    <property type="entry name" value="SIGNALING LYMPHOCYTIC ACTIVATION MOLECULE"/>
    <property type="match status" value="1"/>
</dbReference>
<dbReference type="InterPro" id="IPR036179">
    <property type="entry name" value="Ig-like_dom_sf"/>
</dbReference>
<accession>A0ABD2H047</accession>
<dbReference type="AlphaFoldDB" id="A0ABD2H047"/>
<organism evidence="7 9">
    <name type="scientific">Pagothenia borchgrevinki</name>
    <name type="common">Bald rockcod</name>
    <name type="synonym">Trematomus borchgrevinki</name>
    <dbReference type="NCBI Taxonomy" id="8213"/>
    <lineage>
        <taxon>Eukaryota</taxon>
        <taxon>Metazoa</taxon>
        <taxon>Chordata</taxon>
        <taxon>Craniata</taxon>
        <taxon>Vertebrata</taxon>
        <taxon>Euteleostomi</taxon>
        <taxon>Actinopterygii</taxon>
        <taxon>Neopterygii</taxon>
        <taxon>Teleostei</taxon>
        <taxon>Neoteleostei</taxon>
        <taxon>Acanthomorphata</taxon>
        <taxon>Eupercaria</taxon>
        <taxon>Perciformes</taxon>
        <taxon>Notothenioidei</taxon>
        <taxon>Nototheniidae</taxon>
        <taxon>Pagothenia</taxon>
    </lineage>
</organism>
<feature type="chain" id="PRO_5044724038" description="Immunoglobulin V-set domain-containing protein" evidence="5">
    <location>
        <begin position="21"/>
        <end position="126"/>
    </location>
</feature>
<keyword evidence="2 5" id="KW-0732">Signal</keyword>
<dbReference type="EMBL" id="JBIYXZ010002073">
    <property type="protein sequence ID" value="KAL3059707.1"/>
    <property type="molecule type" value="Genomic_DNA"/>
</dbReference>
<name>A0ABD2H047_PAGBO</name>